<name>A0A2P2NVF3_RHIMU</name>
<proteinExistence type="predicted"/>
<dbReference type="EMBL" id="GGEC01066004">
    <property type="protein sequence ID" value="MBX46488.1"/>
    <property type="molecule type" value="Transcribed_RNA"/>
</dbReference>
<protein>
    <submittedName>
        <fullName evidence="1">Uncharacterized protein</fullName>
    </submittedName>
</protein>
<organism evidence="1">
    <name type="scientific">Rhizophora mucronata</name>
    <name type="common">Asiatic mangrove</name>
    <dbReference type="NCBI Taxonomy" id="61149"/>
    <lineage>
        <taxon>Eukaryota</taxon>
        <taxon>Viridiplantae</taxon>
        <taxon>Streptophyta</taxon>
        <taxon>Embryophyta</taxon>
        <taxon>Tracheophyta</taxon>
        <taxon>Spermatophyta</taxon>
        <taxon>Magnoliopsida</taxon>
        <taxon>eudicotyledons</taxon>
        <taxon>Gunneridae</taxon>
        <taxon>Pentapetalae</taxon>
        <taxon>rosids</taxon>
        <taxon>fabids</taxon>
        <taxon>Malpighiales</taxon>
        <taxon>Rhizophoraceae</taxon>
        <taxon>Rhizophora</taxon>
    </lineage>
</organism>
<accession>A0A2P2NVF3</accession>
<reference evidence="1" key="1">
    <citation type="submission" date="2018-02" db="EMBL/GenBank/DDBJ databases">
        <title>Rhizophora mucronata_Transcriptome.</title>
        <authorList>
            <person name="Meera S.P."/>
            <person name="Sreeshan A."/>
            <person name="Augustine A."/>
        </authorList>
    </citation>
    <scope>NUCLEOTIDE SEQUENCE</scope>
    <source>
        <tissue evidence="1">Leaf</tissue>
    </source>
</reference>
<sequence length="72" mass="8156">MFLFGICIIPSFPNIVSPQKISVLNCSCKVNPTTIQNICFLSFISSRINLLNRFHTEQVSWVCPAISIYLCM</sequence>
<evidence type="ECO:0000313" key="1">
    <source>
        <dbReference type="EMBL" id="MBX46488.1"/>
    </source>
</evidence>
<dbReference type="AlphaFoldDB" id="A0A2P2NVF3"/>